<keyword evidence="6" id="KW-1185">Reference proteome</keyword>
<feature type="transmembrane region" description="Helical" evidence="3">
    <location>
        <begin position="82"/>
        <end position="104"/>
    </location>
</feature>
<feature type="transmembrane region" description="Helical" evidence="3">
    <location>
        <begin position="333"/>
        <end position="356"/>
    </location>
</feature>
<sequence length="429" mass="45957">MPEETSGPASAESACDSRISCTKDEYESPQEEDYPDGGLRAWLVVAGAMCNSFATFGYANSWGVFQSYYQEELLIHTSPSSIAWIGSIQYALMFLPGLIVGRLFDQGYLRAVYLPSSAVIVIATFLVAECKEYWHFLLCQGIAIGLASSGVFSSTPAIIAHWFKKRRGVAISFYAIGVSLGGTILPIVARFLIASVGFRWAMRTFGFILMVALGMSNLLLRRRLPPGKVEGGLVNLTAFKYAPYSFYCLSGLIIFLGLYTLLTYVAVTAVSIGISQEFAFYFVAIANASSLAGRFMGGVACDRLGAMNTMIPTTIASAAITYGWPYARTKGSLIAVTVLYGYFSGIYISLTTLPLMAMGETADVGRRIGMFFSIMAVGSLAGPPISGAISSGPGGFAAVGFYAGSCMLVGVGLITVSRYLILGRWMGKI</sequence>
<dbReference type="AlphaFoldDB" id="A0A9P6JTW0"/>
<feature type="domain" description="Major facilitator superfamily (MFS) profile" evidence="4">
    <location>
        <begin position="40"/>
        <end position="422"/>
    </location>
</feature>
<gene>
    <name evidence="5" type="ORF">CPB83DRAFT_890501</name>
</gene>
<proteinExistence type="inferred from homology"/>
<dbReference type="Proteomes" id="UP000807306">
    <property type="component" value="Unassembled WGS sequence"/>
</dbReference>
<comment type="subcellular location">
    <subcellularLocation>
        <location evidence="1">Membrane</location>
        <topology evidence="1">Multi-pass membrane protein</topology>
    </subcellularLocation>
</comment>
<comment type="caution">
    <text evidence="5">The sequence shown here is derived from an EMBL/GenBank/DDBJ whole genome shotgun (WGS) entry which is preliminary data.</text>
</comment>
<feature type="transmembrane region" description="Helical" evidence="3">
    <location>
        <begin position="278"/>
        <end position="297"/>
    </location>
</feature>
<reference evidence="5" key="1">
    <citation type="submission" date="2020-11" db="EMBL/GenBank/DDBJ databases">
        <authorList>
            <consortium name="DOE Joint Genome Institute"/>
            <person name="Ahrendt S."/>
            <person name="Riley R."/>
            <person name="Andreopoulos W."/>
            <person name="Labutti K."/>
            <person name="Pangilinan J."/>
            <person name="Ruiz-Duenas F.J."/>
            <person name="Barrasa J.M."/>
            <person name="Sanchez-Garcia M."/>
            <person name="Camarero S."/>
            <person name="Miyauchi S."/>
            <person name="Serrano A."/>
            <person name="Linde D."/>
            <person name="Babiker R."/>
            <person name="Drula E."/>
            <person name="Ayuso-Fernandez I."/>
            <person name="Pacheco R."/>
            <person name="Padilla G."/>
            <person name="Ferreira P."/>
            <person name="Barriuso J."/>
            <person name="Kellner H."/>
            <person name="Castanera R."/>
            <person name="Alfaro M."/>
            <person name="Ramirez L."/>
            <person name="Pisabarro A.G."/>
            <person name="Kuo A."/>
            <person name="Tritt A."/>
            <person name="Lipzen A."/>
            <person name="He G."/>
            <person name="Yan M."/>
            <person name="Ng V."/>
            <person name="Cullen D."/>
            <person name="Martin F."/>
            <person name="Rosso M.-N."/>
            <person name="Henrissat B."/>
            <person name="Hibbett D."/>
            <person name="Martinez A.T."/>
            <person name="Grigoriev I.V."/>
        </authorList>
    </citation>
    <scope>NUCLEOTIDE SEQUENCE</scope>
    <source>
        <strain evidence="5">CBS 506.95</strain>
    </source>
</reference>
<feature type="transmembrane region" description="Helical" evidence="3">
    <location>
        <begin position="309"/>
        <end position="327"/>
    </location>
</feature>
<feature type="transmembrane region" description="Helical" evidence="3">
    <location>
        <begin position="401"/>
        <end position="421"/>
    </location>
</feature>
<dbReference type="OrthoDB" id="6509908at2759"/>
<dbReference type="SUPFAM" id="SSF103473">
    <property type="entry name" value="MFS general substrate transporter"/>
    <property type="match status" value="1"/>
</dbReference>
<dbReference type="GO" id="GO:0022857">
    <property type="term" value="F:transmembrane transporter activity"/>
    <property type="evidence" value="ECO:0007669"/>
    <property type="project" value="InterPro"/>
</dbReference>
<dbReference type="InterPro" id="IPR050327">
    <property type="entry name" value="Proton-linked_MCT"/>
</dbReference>
<dbReference type="PANTHER" id="PTHR11360">
    <property type="entry name" value="MONOCARBOXYLATE TRANSPORTER"/>
    <property type="match status" value="1"/>
</dbReference>
<protein>
    <submittedName>
        <fullName evidence="5">MFS general substrate transporter</fullName>
    </submittedName>
</protein>
<evidence type="ECO:0000313" key="5">
    <source>
        <dbReference type="EMBL" id="KAF9532831.1"/>
    </source>
</evidence>
<keyword evidence="3" id="KW-0812">Transmembrane</keyword>
<evidence type="ECO:0000313" key="6">
    <source>
        <dbReference type="Proteomes" id="UP000807306"/>
    </source>
</evidence>
<feature type="transmembrane region" description="Helical" evidence="3">
    <location>
        <begin position="134"/>
        <end position="159"/>
    </location>
</feature>
<dbReference type="PANTHER" id="PTHR11360:SF284">
    <property type="entry name" value="EG:103B4.3 PROTEIN-RELATED"/>
    <property type="match status" value="1"/>
</dbReference>
<dbReference type="GO" id="GO:0016020">
    <property type="term" value="C:membrane"/>
    <property type="evidence" value="ECO:0007669"/>
    <property type="project" value="UniProtKB-SubCell"/>
</dbReference>
<feature type="transmembrane region" description="Helical" evidence="3">
    <location>
        <begin position="111"/>
        <end position="128"/>
    </location>
</feature>
<dbReference type="InterPro" id="IPR036259">
    <property type="entry name" value="MFS_trans_sf"/>
</dbReference>
<feature type="transmembrane region" description="Helical" evidence="3">
    <location>
        <begin position="171"/>
        <end position="194"/>
    </location>
</feature>
<dbReference type="EMBL" id="MU157830">
    <property type="protein sequence ID" value="KAF9532831.1"/>
    <property type="molecule type" value="Genomic_DNA"/>
</dbReference>
<feature type="transmembrane region" description="Helical" evidence="3">
    <location>
        <begin position="200"/>
        <end position="220"/>
    </location>
</feature>
<evidence type="ECO:0000256" key="2">
    <source>
        <dbReference type="ARBA" id="ARBA00006727"/>
    </source>
</evidence>
<evidence type="ECO:0000256" key="3">
    <source>
        <dbReference type="SAM" id="Phobius"/>
    </source>
</evidence>
<dbReference type="Pfam" id="PF07690">
    <property type="entry name" value="MFS_1"/>
    <property type="match status" value="1"/>
</dbReference>
<evidence type="ECO:0000259" key="4">
    <source>
        <dbReference type="PROSITE" id="PS50850"/>
    </source>
</evidence>
<dbReference type="PROSITE" id="PS50850">
    <property type="entry name" value="MFS"/>
    <property type="match status" value="1"/>
</dbReference>
<name>A0A9P6JTW0_9AGAR</name>
<evidence type="ECO:0000256" key="1">
    <source>
        <dbReference type="ARBA" id="ARBA00004141"/>
    </source>
</evidence>
<dbReference type="Gene3D" id="1.20.1250.20">
    <property type="entry name" value="MFS general substrate transporter like domains"/>
    <property type="match status" value="2"/>
</dbReference>
<feature type="transmembrane region" description="Helical" evidence="3">
    <location>
        <begin position="241"/>
        <end position="266"/>
    </location>
</feature>
<dbReference type="InterPro" id="IPR020846">
    <property type="entry name" value="MFS_dom"/>
</dbReference>
<keyword evidence="3" id="KW-1133">Transmembrane helix</keyword>
<feature type="transmembrane region" description="Helical" evidence="3">
    <location>
        <begin position="368"/>
        <end position="389"/>
    </location>
</feature>
<comment type="similarity">
    <text evidence="2">Belongs to the major facilitator superfamily. Monocarboxylate porter (TC 2.A.1.13) family.</text>
</comment>
<keyword evidence="3" id="KW-0472">Membrane</keyword>
<dbReference type="InterPro" id="IPR011701">
    <property type="entry name" value="MFS"/>
</dbReference>
<accession>A0A9P6JTW0</accession>
<organism evidence="5 6">
    <name type="scientific">Crepidotus variabilis</name>
    <dbReference type="NCBI Taxonomy" id="179855"/>
    <lineage>
        <taxon>Eukaryota</taxon>
        <taxon>Fungi</taxon>
        <taxon>Dikarya</taxon>
        <taxon>Basidiomycota</taxon>
        <taxon>Agaricomycotina</taxon>
        <taxon>Agaricomycetes</taxon>
        <taxon>Agaricomycetidae</taxon>
        <taxon>Agaricales</taxon>
        <taxon>Agaricineae</taxon>
        <taxon>Crepidotaceae</taxon>
        <taxon>Crepidotus</taxon>
    </lineage>
</organism>